<reference evidence="1 2" key="1">
    <citation type="submission" date="2017-10" db="EMBL/GenBank/DDBJ databases">
        <authorList>
            <person name="Banno H."/>
            <person name="Chua N.-H."/>
        </authorList>
    </citation>
    <scope>NUCLEOTIDE SEQUENCE [LARGE SCALE GENOMIC DNA]</scope>
    <source>
        <strain evidence="1">Vibrio tapetis CECT4600</strain>
    </source>
</reference>
<dbReference type="KEGG" id="vta:A1922"/>
<dbReference type="Proteomes" id="UP000235828">
    <property type="component" value="Chromosome A"/>
</dbReference>
<sequence length="42" mass="4910">MWDDPLLWAILPIYASLFVYDWWDALIAASGLETQDEVKSEH</sequence>
<proteinExistence type="predicted"/>
<name>A0A2N8ZDA8_9VIBR</name>
<dbReference type="EMBL" id="LT960611">
    <property type="protein sequence ID" value="SON49901.1"/>
    <property type="molecule type" value="Genomic_DNA"/>
</dbReference>
<evidence type="ECO:0000313" key="2">
    <source>
        <dbReference type="Proteomes" id="UP000235828"/>
    </source>
</evidence>
<evidence type="ECO:0000313" key="1">
    <source>
        <dbReference type="EMBL" id="SON49901.1"/>
    </source>
</evidence>
<accession>A0A2N8ZDA8</accession>
<protein>
    <submittedName>
        <fullName evidence="1">Uncharacterized protein</fullName>
    </submittedName>
</protein>
<gene>
    <name evidence="1" type="ORF">VTAP4600_A1922</name>
</gene>
<organism evidence="1 2">
    <name type="scientific">Vibrio tapetis subsp. tapetis</name>
    <dbReference type="NCBI Taxonomy" id="1671868"/>
    <lineage>
        <taxon>Bacteria</taxon>
        <taxon>Pseudomonadati</taxon>
        <taxon>Pseudomonadota</taxon>
        <taxon>Gammaproteobacteria</taxon>
        <taxon>Vibrionales</taxon>
        <taxon>Vibrionaceae</taxon>
        <taxon>Vibrio</taxon>
    </lineage>
</organism>
<dbReference type="AlphaFoldDB" id="A0A2N8ZDA8"/>
<keyword evidence="2" id="KW-1185">Reference proteome</keyword>